<reference evidence="3 4" key="2">
    <citation type="submission" date="2024-07" db="EMBL/GenBank/DDBJ databases">
        <authorList>
            <person name="Akdeniz Z."/>
        </authorList>
    </citation>
    <scope>NUCLEOTIDE SEQUENCE [LARGE SCALE GENOMIC DNA]</scope>
</reference>
<accession>A0AA86TFX4</accession>
<feature type="region of interest" description="Disordered" evidence="1">
    <location>
        <begin position="101"/>
        <end position="156"/>
    </location>
</feature>
<gene>
    <name evidence="2" type="ORF">HINF_LOCUS5114</name>
    <name evidence="3" type="ORF">HINF_LOCUS57749</name>
</gene>
<sequence>MSLLSLQISLQKCPGACNSRPSPLGELQYEPKAPKLNSKTPRPNSLLAPTSCKHQIQSHTKSQTINTYWAPHSAKTNSPHFTINHTTQKYVTESQKRFNDNYHSGTIPSNFQRPLHFSTHKCPGGHNSRSRPPTSLQYAPKFTKLNSKTQRPNSNF</sequence>
<name>A0AA86TFX4_9EUKA</name>
<reference evidence="2" key="1">
    <citation type="submission" date="2023-06" db="EMBL/GenBank/DDBJ databases">
        <authorList>
            <person name="Kurt Z."/>
        </authorList>
    </citation>
    <scope>NUCLEOTIDE SEQUENCE</scope>
</reference>
<organism evidence="2">
    <name type="scientific">Hexamita inflata</name>
    <dbReference type="NCBI Taxonomy" id="28002"/>
    <lineage>
        <taxon>Eukaryota</taxon>
        <taxon>Metamonada</taxon>
        <taxon>Diplomonadida</taxon>
        <taxon>Hexamitidae</taxon>
        <taxon>Hexamitinae</taxon>
        <taxon>Hexamita</taxon>
    </lineage>
</organism>
<dbReference type="Proteomes" id="UP001642409">
    <property type="component" value="Unassembled WGS sequence"/>
</dbReference>
<dbReference type="EMBL" id="CATOUU010000132">
    <property type="protein sequence ID" value="CAI9917469.1"/>
    <property type="molecule type" value="Genomic_DNA"/>
</dbReference>
<dbReference type="EMBL" id="CAXDID020000320">
    <property type="protein sequence ID" value="CAL6076561.1"/>
    <property type="molecule type" value="Genomic_DNA"/>
</dbReference>
<evidence type="ECO:0000256" key="1">
    <source>
        <dbReference type="SAM" id="MobiDB-lite"/>
    </source>
</evidence>
<dbReference type="AlphaFoldDB" id="A0AA86TFX4"/>
<feature type="compositionally biased region" description="Polar residues" evidence="1">
    <location>
        <begin position="144"/>
        <end position="156"/>
    </location>
</feature>
<comment type="caution">
    <text evidence="2">The sequence shown here is derived from an EMBL/GenBank/DDBJ whole genome shotgun (WGS) entry which is preliminary data.</text>
</comment>
<protein>
    <submittedName>
        <fullName evidence="3">Hypothetical_protein</fullName>
    </submittedName>
</protein>
<proteinExistence type="predicted"/>
<keyword evidence="4" id="KW-1185">Reference proteome</keyword>
<feature type="compositionally biased region" description="Polar residues" evidence="1">
    <location>
        <begin position="101"/>
        <end position="112"/>
    </location>
</feature>
<evidence type="ECO:0000313" key="4">
    <source>
        <dbReference type="Proteomes" id="UP001642409"/>
    </source>
</evidence>
<evidence type="ECO:0000313" key="2">
    <source>
        <dbReference type="EMBL" id="CAI9917469.1"/>
    </source>
</evidence>
<evidence type="ECO:0000313" key="3">
    <source>
        <dbReference type="EMBL" id="CAL6076561.1"/>
    </source>
</evidence>
<feature type="region of interest" description="Disordered" evidence="1">
    <location>
        <begin position="20"/>
        <end position="44"/>
    </location>
</feature>